<dbReference type="AlphaFoldDB" id="A0A4P9VR80"/>
<reference evidence="1 2" key="1">
    <citation type="submission" date="2017-04" db="EMBL/GenBank/DDBJ databases">
        <title>Draft genome sequence of Zooshikella ganghwensis VG4 isolated from Red Sea sediments.</title>
        <authorList>
            <person name="Rehman Z."/>
            <person name="Alam I."/>
            <person name="Kamau A."/>
            <person name="Bajic V."/>
            <person name="Leiknes T."/>
        </authorList>
    </citation>
    <scope>NUCLEOTIDE SEQUENCE [LARGE SCALE GENOMIC DNA]</scope>
    <source>
        <strain evidence="1 2">VG4</strain>
    </source>
</reference>
<keyword evidence="1" id="KW-0645">Protease</keyword>
<name>A0A4P9VR80_9GAMM</name>
<dbReference type="Gene3D" id="2.40.10.10">
    <property type="entry name" value="Trypsin-like serine proteases"/>
    <property type="match status" value="2"/>
</dbReference>
<dbReference type="Pfam" id="PF13365">
    <property type="entry name" value="Trypsin_2"/>
    <property type="match status" value="1"/>
</dbReference>
<dbReference type="EMBL" id="NDXW01000001">
    <property type="protein sequence ID" value="RDH46095.1"/>
    <property type="molecule type" value="Genomic_DNA"/>
</dbReference>
<dbReference type="SUPFAM" id="SSF50494">
    <property type="entry name" value="Trypsin-like serine proteases"/>
    <property type="match status" value="1"/>
</dbReference>
<evidence type="ECO:0000313" key="2">
    <source>
        <dbReference type="Proteomes" id="UP000257039"/>
    </source>
</evidence>
<dbReference type="InterPro" id="IPR009003">
    <property type="entry name" value="Peptidase_S1_PA"/>
</dbReference>
<organism evidence="1 2">
    <name type="scientific">Zooshikella ganghwensis</name>
    <dbReference type="NCBI Taxonomy" id="202772"/>
    <lineage>
        <taxon>Bacteria</taxon>
        <taxon>Pseudomonadati</taxon>
        <taxon>Pseudomonadota</taxon>
        <taxon>Gammaproteobacteria</taxon>
        <taxon>Oceanospirillales</taxon>
        <taxon>Zooshikellaceae</taxon>
        <taxon>Zooshikella</taxon>
    </lineage>
</organism>
<dbReference type="Proteomes" id="UP000257039">
    <property type="component" value="Unassembled WGS sequence"/>
</dbReference>
<comment type="caution">
    <text evidence="1">The sequence shown here is derived from an EMBL/GenBank/DDBJ whole genome shotgun (WGS) entry which is preliminary data.</text>
</comment>
<evidence type="ECO:0000313" key="1">
    <source>
        <dbReference type="EMBL" id="RDH46095.1"/>
    </source>
</evidence>
<dbReference type="GO" id="GO:0008233">
    <property type="term" value="F:peptidase activity"/>
    <property type="evidence" value="ECO:0007669"/>
    <property type="project" value="UniProtKB-KW"/>
</dbReference>
<sequence length="521" mass="57755">MFSNMARQFMTNWSVNMLLRKNGRYLILSSLFSTIFLSPLTTAVASNNQYDWGEGLINFSDSTLLNNQQGEHNHWRAIARVSVSGGMTCTGTFIDTGSDNGPAYVLTNGHCTGVWNENEFQVNKKASGSVTFNYFIDTKEQQQAYSAKTIKWVTMRGHDLAVIELNATVGELKQAGITPMKLATKVLPENNDILIIGAPTDGVPYDQSYMRIAACIQESTHNVIEAHWNWFSAQRNKCHDIKGGSSGSPIINRYTNEVVGVLNTTTAGSSDYAVCFNGAPCELTENGVEKQKDSNYAFPVTQLSACFVNGIFDLNASSCTLDKGNGVTLDYQYGDAKSEVDDQGIAHYPNWEASVKGHDYYRYKVTSSHAACQDIYNYSGVVATELQPVIQDTLGTQEGYRFLCVIGGNTPEYSEHWQSPQHATIAHKKLDSTPPTVKPPLHIESGEDSVFAQLGYLPPEISLFKVKQGQPDKTDCNNMEGYRIPFWTNFFFKREELPQVLCVIAADQAGNESAPWKFDIK</sequence>
<protein>
    <submittedName>
        <fullName evidence="1">Serine protease</fullName>
    </submittedName>
</protein>
<dbReference type="GO" id="GO:0006508">
    <property type="term" value="P:proteolysis"/>
    <property type="evidence" value="ECO:0007669"/>
    <property type="project" value="UniProtKB-KW"/>
</dbReference>
<accession>A0A4P9VR80</accession>
<keyword evidence="2" id="KW-1185">Reference proteome</keyword>
<keyword evidence="1" id="KW-0378">Hydrolase</keyword>
<dbReference type="InterPro" id="IPR043504">
    <property type="entry name" value="Peptidase_S1_PA_chymotrypsin"/>
</dbReference>
<proteinExistence type="predicted"/>
<gene>
    <name evidence="1" type="ORF">B9G39_23055</name>
</gene>